<dbReference type="PROSITE" id="PS50405">
    <property type="entry name" value="GST_CTER"/>
    <property type="match status" value="1"/>
</dbReference>
<evidence type="ECO:0000259" key="5">
    <source>
        <dbReference type="PROSITE" id="PS50404"/>
    </source>
</evidence>
<dbReference type="SUPFAM" id="SSF47616">
    <property type="entry name" value="GST C-terminal domain-like"/>
    <property type="match status" value="1"/>
</dbReference>
<feature type="compositionally biased region" description="Basic and acidic residues" evidence="4">
    <location>
        <begin position="624"/>
        <end position="636"/>
    </location>
</feature>
<dbReference type="Pfam" id="PF13417">
    <property type="entry name" value="GST_N_3"/>
    <property type="match status" value="1"/>
</dbReference>
<gene>
    <name evidence="7" type="primary">PARB</name>
    <name evidence="7" type="ORF">KSP40_PGU018894</name>
</gene>
<keyword evidence="8" id="KW-1185">Reference proteome</keyword>
<name>A0ABR2MQ09_9ASPA</name>
<dbReference type="EC" id="2.5.1.18" evidence="1"/>
<evidence type="ECO:0000259" key="6">
    <source>
        <dbReference type="PROSITE" id="PS50405"/>
    </source>
</evidence>
<accession>A0ABR2MQ09</accession>
<dbReference type="Proteomes" id="UP001412067">
    <property type="component" value="Unassembled WGS sequence"/>
</dbReference>
<keyword evidence="2" id="KW-0808">Transferase</keyword>
<proteinExistence type="predicted"/>
<organism evidence="7 8">
    <name type="scientific">Platanthera guangdongensis</name>
    <dbReference type="NCBI Taxonomy" id="2320717"/>
    <lineage>
        <taxon>Eukaryota</taxon>
        <taxon>Viridiplantae</taxon>
        <taxon>Streptophyta</taxon>
        <taxon>Embryophyta</taxon>
        <taxon>Tracheophyta</taxon>
        <taxon>Spermatophyta</taxon>
        <taxon>Magnoliopsida</taxon>
        <taxon>Liliopsida</taxon>
        <taxon>Asparagales</taxon>
        <taxon>Orchidaceae</taxon>
        <taxon>Orchidoideae</taxon>
        <taxon>Orchideae</taxon>
        <taxon>Orchidinae</taxon>
        <taxon>Platanthera</taxon>
    </lineage>
</organism>
<dbReference type="InterPro" id="IPR004045">
    <property type="entry name" value="Glutathione_S-Trfase_N"/>
</dbReference>
<feature type="compositionally biased region" description="Polar residues" evidence="4">
    <location>
        <begin position="497"/>
        <end position="506"/>
    </location>
</feature>
<comment type="catalytic activity">
    <reaction evidence="3">
        <text>RX + glutathione = an S-substituted glutathione + a halide anion + H(+)</text>
        <dbReference type="Rhea" id="RHEA:16437"/>
        <dbReference type="ChEBI" id="CHEBI:15378"/>
        <dbReference type="ChEBI" id="CHEBI:16042"/>
        <dbReference type="ChEBI" id="CHEBI:17792"/>
        <dbReference type="ChEBI" id="CHEBI:57925"/>
        <dbReference type="ChEBI" id="CHEBI:90779"/>
        <dbReference type="EC" id="2.5.1.18"/>
    </reaction>
</comment>
<dbReference type="Pfam" id="PF00043">
    <property type="entry name" value="GST_C"/>
    <property type="match status" value="1"/>
</dbReference>
<feature type="region of interest" description="Disordered" evidence="4">
    <location>
        <begin position="237"/>
        <end position="694"/>
    </location>
</feature>
<evidence type="ECO:0000313" key="7">
    <source>
        <dbReference type="EMBL" id="KAK8966282.1"/>
    </source>
</evidence>
<dbReference type="InterPro" id="IPR004046">
    <property type="entry name" value="GST_C"/>
</dbReference>
<evidence type="ECO:0000256" key="4">
    <source>
        <dbReference type="SAM" id="MobiDB-lite"/>
    </source>
</evidence>
<feature type="compositionally biased region" description="Basic and acidic residues" evidence="4">
    <location>
        <begin position="316"/>
        <end position="392"/>
    </location>
</feature>
<dbReference type="InterPro" id="IPR036249">
    <property type="entry name" value="Thioredoxin-like_sf"/>
</dbReference>
<evidence type="ECO:0000256" key="2">
    <source>
        <dbReference type="ARBA" id="ARBA00022679"/>
    </source>
</evidence>
<feature type="compositionally biased region" description="Basic and acidic residues" evidence="4">
    <location>
        <begin position="563"/>
        <end position="578"/>
    </location>
</feature>
<dbReference type="SFLD" id="SFLDG00358">
    <property type="entry name" value="Main_(cytGST)"/>
    <property type="match status" value="1"/>
</dbReference>
<comment type="caution">
    <text evidence="7">The sequence shown here is derived from an EMBL/GenBank/DDBJ whole genome shotgun (WGS) entry which is preliminary data.</text>
</comment>
<feature type="compositionally biased region" description="Basic and acidic residues" evidence="4">
    <location>
        <begin position="411"/>
        <end position="438"/>
    </location>
</feature>
<dbReference type="SFLD" id="SFLDS00019">
    <property type="entry name" value="Glutathione_Transferase_(cytos"/>
    <property type="match status" value="1"/>
</dbReference>
<feature type="compositionally biased region" description="Basic and acidic residues" evidence="4">
    <location>
        <begin position="459"/>
        <end position="490"/>
    </location>
</feature>
<evidence type="ECO:0000256" key="3">
    <source>
        <dbReference type="ARBA" id="ARBA00047960"/>
    </source>
</evidence>
<dbReference type="PANTHER" id="PTHR43900:SF96">
    <property type="entry name" value="GLUTATHIONE TRANSFERASE"/>
    <property type="match status" value="1"/>
</dbReference>
<dbReference type="InterPro" id="IPR010987">
    <property type="entry name" value="Glutathione-S-Trfase_C-like"/>
</dbReference>
<dbReference type="InterPro" id="IPR040079">
    <property type="entry name" value="Glutathione_S-Trfase"/>
</dbReference>
<feature type="compositionally biased region" description="Polar residues" evidence="4">
    <location>
        <begin position="579"/>
        <end position="618"/>
    </location>
</feature>
<dbReference type="Gene3D" id="1.20.1050.10">
    <property type="match status" value="1"/>
</dbReference>
<dbReference type="InterPro" id="IPR036282">
    <property type="entry name" value="Glutathione-S-Trfase_C_sf"/>
</dbReference>
<dbReference type="EMBL" id="JBBWWR010000005">
    <property type="protein sequence ID" value="KAK8966282.1"/>
    <property type="molecule type" value="Genomic_DNA"/>
</dbReference>
<evidence type="ECO:0000256" key="1">
    <source>
        <dbReference type="ARBA" id="ARBA00012452"/>
    </source>
</evidence>
<dbReference type="Gene3D" id="3.40.30.10">
    <property type="entry name" value="Glutaredoxin"/>
    <property type="match status" value="1"/>
</dbReference>
<reference evidence="7 8" key="1">
    <citation type="journal article" date="2022" name="Nat. Plants">
        <title>Genomes of leafy and leafless Platanthera orchids illuminate the evolution of mycoheterotrophy.</title>
        <authorList>
            <person name="Li M.H."/>
            <person name="Liu K.W."/>
            <person name="Li Z."/>
            <person name="Lu H.C."/>
            <person name="Ye Q.L."/>
            <person name="Zhang D."/>
            <person name="Wang J.Y."/>
            <person name="Li Y.F."/>
            <person name="Zhong Z.M."/>
            <person name="Liu X."/>
            <person name="Yu X."/>
            <person name="Liu D.K."/>
            <person name="Tu X.D."/>
            <person name="Liu B."/>
            <person name="Hao Y."/>
            <person name="Liao X.Y."/>
            <person name="Jiang Y.T."/>
            <person name="Sun W.H."/>
            <person name="Chen J."/>
            <person name="Chen Y.Q."/>
            <person name="Ai Y."/>
            <person name="Zhai J.W."/>
            <person name="Wu S.S."/>
            <person name="Zhou Z."/>
            <person name="Hsiao Y.Y."/>
            <person name="Wu W.L."/>
            <person name="Chen Y.Y."/>
            <person name="Lin Y.F."/>
            <person name="Hsu J.L."/>
            <person name="Li C.Y."/>
            <person name="Wang Z.W."/>
            <person name="Zhao X."/>
            <person name="Zhong W.Y."/>
            <person name="Ma X.K."/>
            <person name="Ma L."/>
            <person name="Huang J."/>
            <person name="Chen G.Z."/>
            <person name="Huang M.Z."/>
            <person name="Huang L."/>
            <person name="Peng D.H."/>
            <person name="Luo Y.B."/>
            <person name="Zou S.Q."/>
            <person name="Chen S.P."/>
            <person name="Lan S."/>
            <person name="Tsai W.C."/>
            <person name="Van de Peer Y."/>
            <person name="Liu Z.J."/>
        </authorList>
    </citation>
    <scope>NUCLEOTIDE SEQUENCE [LARGE SCALE GENOMIC DNA]</scope>
    <source>
        <strain evidence="7">Lor288</strain>
    </source>
</reference>
<feature type="domain" description="GST N-terminal" evidence="5">
    <location>
        <begin position="16"/>
        <end position="97"/>
    </location>
</feature>
<protein>
    <recommendedName>
        <fullName evidence="1">glutathione transferase</fullName>
        <ecNumber evidence="1">2.5.1.18</ecNumber>
    </recommendedName>
</protein>
<dbReference type="PROSITE" id="PS50404">
    <property type="entry name" value="GST_NTER"/>
    <property type="match status" value="1"/>
</dbReference>
<feature type="domain" description="GST C-terminal" evidence="6">
    <location>
        <begin position="105"/>
        <end position="231"/>
    </location>
</feature>
<dbReference type="SUPFAM" id="SSF52833">
    <property type="entry name" value="Thioredoxin-like"/>
    <property type="match status" value="1"/>
</dbReference>
<feature type="compositionally biased region" description="Polar residues" evidence="4">
    <location>
        <begin position="638"/>
        <end position="660"/>
    </location>
</feature>
<evidence type="ECO:0000313" key="8">
    <source>
        <dbReference type="Proteomes" id="UP001412067"/>
    </source>
</evidence>
<sequence length="694" mass="76105">MLFFPTYLKAMMETPTVKVIYGKPMAPDLARVLACLNEKNIKYELEDMYRGKKMSQDILNLQISSHGPTPGLQDGTIELFGSRKICKYIAETYREYGYKSLLGEDPLARVSVEQWIQSEEQRFDPPSSALIFYLAYKIEQDDENATQSEKKLAKVLNLYEQRLGEFNFLAGDYFTLADLNHLPNTYFLEGSAEYGYLFKERKNVRKWWERISERAAWKNAVKKLKEEDLLFNIPEAHSETNSSSPRNKIAPQSPPTDPGIESKKDGLKTGDKVKDPSGKGEEPDPNKKSENQSSAQQDDQVKKGIQSPNPGTEGKQVVDDKDKDSSGKESKPDLNKKKESSGMGEADNKGKKDSAPTDAGTERKKDGLKPDDKAKDPWVKGEEPDLNKKSENHSTTQLDDQGKKGVQPPTEGKKVVDDKDKASSGKENKPDLNKKKESSGTAEPDNQRKIDSAATDPGTEGKKDGLKPNDKVKTPPGKGEEPDPNNKNENQDADQLDGQNKASSGNGDIPDPKKKEGSGPDEPDNQNKKGSAVTGVNGEISSGNNKILNPMDDQGNKSSTAPDAKDKYSSGDNKKPNSTDDQANKGSALTDANNKNPNSTEDQANKGSALTDANNKNPDSTDDQANKDSALRDANKKYPNSTDDQANKGSVLTDANNKNRNSTDDQANKGSAVPDANKENPNPTNPSFIDKRGK</sequence>
<feature type="compositionally biased region" description="Basic and acidic residues" evidence="4">
    <location>
        <begin position="260"/>
        <end position="290"/>
    </location>
</feature>
<dbReference type="PANTHER" id="PTHR43900">
    <property type="entry name" value="GLUTATHIONE S-TRANSFERASE RHO"/>
    <property type="match status" value="1"/>
</dbReference>